<dbReference type="Proteomes" id="UP001642483">
    <property type="component" value="Unassembled WGS sequence"/>
</dbReference>
<gene>
    <name evidence="3" type="ORF">CVLEPA_LOCUS14247</name>
</gene>
<feature type="compositionally biased region" description="Basic residues" evidence="1">
    <location>
        <begin position="8"/>
        <end position="19"/>
    </location>
</feature>
<feature type="compositionally biased region" description="Polar residues" evidence="1">
    <location>
        <begin position="56"/>
        <end position="69"/>
    </location>
</feature>
<reference evidence="3 4" key="1">
    <citation type="submission" date="2024-02" db="EMBL/GenBank/DDBJ databases">
        <authorList>
            <person name="Daric V."/>
            <person name="Darras S."/>
        </authorList>
    </citation>
    <scope>NUCLEOTIDE SEQUENCE [LARGE SCALE GENOMIC DNA]</scope>
</reference>
<evidence type="ECO:0000313" key="4">
    <source>
        <dbReference type="Proteomes" id="UP001642483"/>
    </source>
</evidence>
<comment type="caution">
    <text evidence="3">The sequence shown here is derived from an EMBL/GenBank/DDBJ whole genome shotgun (WGS) entry which is preliminary data.</text>
</comment>
<evidence type="ECO:0000259" key="2">
    <source>
        <dbReference type="PROSITE" id="PS50017"/>
    </source>
</evidence>
<accession>A0ABP0FYW6</accession>
<dbReference type="Gene3D" id="1.10.533.10">
    <property type="entry name" value="Death Domain, Fas"/>
    <property type="match status" value="2"/>
</dbReference>
<feature type="domain" description="Death" evidence="2">
    <location>
        <begin position="112"/>
        <end position="176"/>
    </location>
</feature>
<feature type="compositionally biased region" description="Polar residues" evidence="1">
    <location>
        <begin position="31"/>
        <end position="40"/>
    </location>
</feature>
<dbReference type="InterPro" id="IPR000488">
    <property type="entry name" value="Death_dom"/>
</dbReference>
<dbReference type="PROSITE" id="PS50017">
    <property type="entry name" value="DEATH_DOMAIN"/>
    <property type="match status" value="2"/>
</dbReference>
<organism evidence="3 4">
    <name type="scientific">Clavelina lepadiformis</name>
    <name type="common">Light-bulb sea squirt</name>
    <name type="synonym">Ascidia lepadiformis</name>
    <dbReference type="NCBI Taxonomy" id="159417"/>
    <lineage>
        <taxon>Eukaryota</taxon>
        <taxon>Metazoa</taxon>
        <taxon>Chordata</taxon>
        <taxon>Tunicata</taxon>
        <taxon>Ascidiacea</taxon>
        <taxon>Aplousobranchia</taxon>
        <taxon>Clavelinidae</taxon>
        <taxon>Clavelina</taxon>
    </lineage>
</organism>
<evidence type="ECO:0000313" key="3">
    <source>
        <dbReference type="EMBL" id="CAK8683145.1"/>
    </source>
</evidence>
<protein>
    <recommendedName>
        <fullName evidence="2">Death domain-containing protein</fullName>
    </recommendedName>
</protein>
<sequence>MGASKNSRVLKRMKAKKQNSRITDARKMTEKNATGNTTVANGEATPKNGPELIEKTSLTGSEVSDSSEPAQKKIKKSRKKKEKSGKKGPSSQALLLTDKMISNLSRALGANDWIKLAYALGFLPQGIANFVGRASSAQNSYSQCTFMLKTWRELTDLDEILPRLCDALQRIRRHDLSVKLGLELAVPPKNDPNDDSKVFSKLIKMIEENKDSLPPPYEESKIIFNDDKVSFLARQLLAREEWKWFSYALGFLPDDASHIIATASSSQNLYAQAHKMLTMWRNKTPPDKISGKLRAAFTRIRRHDLVFLLDLGEIVSFDEERAIESLDERLQKLEEESKRLNPGLGSQIIAKFKELNT</sequence>
<dbReference type="EMBL" id="CAWYQH010000096">
    <property type="protein sequence ID" value="CAK8683145.1"/>
    <property type="molecule type" value="Genomic_DNA"/>
</dbReference>
<proteinExistence type="predicted"/>
<dbReference type="Pfam" id="PF00531">
    <property type="entry name" value="Death"/>
    <property type="match status" value="1"/>
</dbReference>
<dbReference type="InterPro" id="IPR011029">
    <property type="entry name" value="DEATH-like_dom_sf"/>
</dbReference>
<keyword evidence="4" id="KW-1185">Reference proteome</keyword>
<feature type="domain" description="Death" evidence="2">
    <location>
        <begin position="240"/>
        <end position="306"/>
    </location>
</feature>
<dbReference type="CDD" id="cd01670">
    <property type="entry name" value="Death"/>
    <property type="match status" value="2"/>
</dbReference>
<name>A0ABP0FYW6_CLALP</name>
<feature type="compositionally biased region" description="Basic residues" evidence="1">
    <location>
        <begin position="72"/>
        <end position="86"/>
    </location>
</feature>
<dbReference type="SUPFAM" id="SSF47986">
    <property type="entry name" value="DEATH domain"/>
    <property type="match status" value="2"/>
</dbReference>
<feature type="region of interest" description="Disordered" evidence="1">
    <location>
        <begin position="1"/>
        <end position="91"/>
    </location>
</feature>
<evidence type="ECO:0000256" key="1">
    <source>
        <dbReference type="SAM" id="MobiDB-lite"/>
    </source>
</evidence>